<name>A0A418KU03_9ACTN</name>
<dbReference type="AlphaFoldDB" id="A0A418KU03"/>
<dbReference type="EMBL" id="QUAL01000069">
    <property type="protein sequence ID" value="RIQ29610.1"/>
    <property type="molecule type" value="Genomic_DNA"/>
</dbReference>
<keyword evidence="2" id="KW-1185">Reference proteome</keyword>
<feature type="non-terminal residue" evidence="1">
    <location>
        <position position="1"/>
    </location>
</feature>
<dbReference type="Proteomes" id="UP000284057">
    <property type="component" value="Unassembled WGS sequence"/>
</dbReference>
<organism evidence="1 2">
    <name type="scientific">Jiangella rhizosphaerae</name>
    <dbReference type="NCBI Taxonomy" id="2293569"/>
    <lineage>
        <taxon>Bacteria</taxon>
        <taxon>Bacillati</taxon>
        <taxon>Actinomycetota</taxon>
        <taxon>Actinomycetes</taxon>
        <taxon>Jiangellales</taxon>
        <taxon>Jiangellaceae</taxon>
        <taxon>Jiangella</taxon>
    </lineage>
</organism>
<gene>
    <name evidence="1" type="ORF">DY240_08115</name>
</gene>
<protein>
    <submittedName>
        <fullName evidence="1">Uncharacterized protein</fullName>
    </submittedName>
</protein>
<sequence length="82" mass="8246">GDGGPLLGTAPLPPAALLLPAAQRVAVVYDPAVAAQDAVRAPAPGTAERQAAVVAAVRARLTRPDATLTERAALAGWDRGTR</sequence>
<accession>A0A418KU03</accession>
<reference evidence="1 2" key="1">
    <citation type="submission" date="2018-09" db="EMBL/GenBank/DDBJ databases">
        <title>Isolation, diversity and antifungal activity of actinobacteria from wheat.</title>
        <authorList>
            <person name="Han C."/>
        </authorList>
    </citation>
    <scope>NUCLEOTIDE SEQUENCE [LARGE SCALE GENOMIC DNA]</scope>
    <source>
        <strain evidence="1 2">NEAU-YY265</strain>
    </source>
</reference>
<proteinExistence type="predicted"/>
<evidence type="ECO:0000313" key="2">
    <source>
        <dbReference type="Proteomes" id="UP000284057"/>
    </source>
</evidence>
<evidence type="ECO:0000313" key="1">
    <source>
        <dbReference type="EMBL" id="RIQ29610.1"/>
    </source>
</evidence>
<comment type="caution">
    <text evidence="1">The sequence shown here is derived from an EMBL/GenBank/DDBJ whole genome shotgun (WGS) entry which is preliminary data.</text>
</comment>